<feature type="compositionally biased region" description="Basic and acidic residues" evidence="1">
    <location>
        <begin position="19"/>
        <end position="30"/>
    </location>
</feature>
<gene>
    <name evidence="2" type="ORF">EVG20_g10278</name>
</gene>
<proteinExistence type="predicted"/>
<keyword evidence="3" id="KW-1185">Reference proteome</keyword>
<dbReference type="OrthoDB" id="2799068at2759"/>
<dbReference type="Proteomes" id="UP000298327">
    <property type="component" value="Unassembled WGS sequence"/>
</dbReference>
<evidence type="ECO:0000313" key="3">
    <source>
        <dbReference type="Proteomes" id="UP000298327"/>
    </source>
</evidence>
<dbReference type="EMBL" id="SEOQ01001206">
    <property type="protein sequence ID" value="TFY53073.1"/>
    <property type="molecule type" value="Genomic_DNA"/>
</dbReference>
<feature type="compositionally biased region" description="Polar residues" evidence="1">
    <location>
        <begin position="1"/>
        <end position="15"/>
    </location>
</feature>
<feature type="region of interest" description="Disordered" evidence="1">
    <location>
        <begin position="1"/>
        <end position="78"/>
    </location>
</feature>
<name>A0A4Y9XUH4_9AGAM</name>
<organism evidence="2 3">
    <name type="scientific">Dentipellis fragilis</name>
    <dbReference type="NCBI Taxonomy" id="205917"/>
    <lineage>
        <taxon>Eukaryota</taxon>
        <taxon>Fungi</taxon>
        <taxon>Dikarya</taxon>
        <taxon>Basidiomycota</taxon>
        <taxon>Agaricomycotina</taxon>
        <taxon>Agaricomycetes</taxon>
        <taxon>Russulales</taxon>
        <taxon>Hericiaceae</taxon>
        <taxon>Dentipellis</taxon>
    </lineage>
</organism>
<protein>
    <recommendedName>
        <fullName evidence="4">BTB domain-containing protein</fullName>
    </recommendedName>
</protein>
<accession>A0A4Y9XUH4</accession>
<reference evidence="2 3" key="1">
    <citation type="submission" date="2019-02" db="EMBL/GenBank/DDBJ databases">
        <title>Genome sequencing of the rare red list fungi Dentipellis fragilis.</title>
        <authorList>
            <person name="Buettner E."/>
            <person name="Kellner H."/>
        </authorList>
    </citation>
    <scope>NUCLEOTIDE SEQUENCE [LARGE SCALE GENOMIC DNA]</scope>
    <source>
        <strain evidence="2 3">DSM 105465</strain>
    </source>
</reference>
<dbReference type="AlphaFoldDB" id="A0A4Y9XUH4"/>
<evidence type="ECO:0000313" key="2">
    <source>
        <dbReference type="EMBL" id="TFY53073.1"/>
    </source>
</evidence>
<dbReference type="STRING" id="205917.A0A4Y9XUH4"/>
<evidence type="ECO:0000256" key="1">
    <source>
        <dbReference type="SAM" id="MobiDB-lite"/>
    </source>
</evidence>
<comment type="caution">
    <text evidence="2">The sequence shown here is derived from an EMBL/GenBank/DDBJ whole genome shotgun (WGS) entry which is preliminary data.</text>
</comment>
<sequence>MEINGNTPSRGSSSRPLKRHLDDPSFHDPDAVPISSTSSQAYPMIRLGRRAASPPSPSSAPPKRRLLDPADCAPGPPRNPLLDNYVVPSYKPYWYDDGNVVLVVQDHLFKLRSQDLACSDIFADMFSLAQPEGAETLDGCPVVQLTDKPQDWMLTLQWVDDPVQFWQKYDIPYETIASTLRISTKYEITALRRIAARHVYRIWPRNARKMDERAFRSDRLDAIQLASDCDLPDILPTIFYSLAIDKQLGRLPPAAEQALSPFDQQRLVAGMHRLSEFQQHILQDLDIVLSEQCAPCTQHISSYWHRKLDTVQEDSWLLRVLEAMYGSLEDVAEGVCPDCLAPHWDLVDSSLKTLEKMIPRFFGF</sequence>
<evidence type="ECO:0008006" key="4">
    <source>
        <dbReference type="Google" id="ProtNLM"/>
    </source>
</evidence>